<reference evidence="5 6" key="1">
    <citation type="submission" date="2015-03" db="EMBL/GenBank/DDBJ databases">
        <authorList>
            <person name="Murphy D."/>
        </authorList>
    </citation>
    <scope>NUCLEOTIDE SEQUENCE [LARGE SCALE GENOMIC DNA]</scope>
    <source>
        <strain evidence="5 6">PAP088</strain>
    </source>
</reference>
<dbReference type="PANTHER" id="PTHR43464:SF19">
    <property type="entry name" value="UBIQUINONE BIOSYNTHESIS O-METHYLTRANSFERASE, MITOCHONDRIAL"/>
    <property type="match status" value="1"/>
</dbReference>
<keyword evidence="2 5" id="KW-0808">Transferase</keyword>
<dbReference type="PANTHER" id="PTHR43464">
    <property type="entry name" value="METHYLTRANSFERASE"/>
    <property type="match status" value="1"/>
</dbReference>
<gene>
    <name evidence="5" type="ORF">ERS075579_03369</name>
</gene>
<name>A0A0U0ZQH5_9MYCO</name>
<dbReference type="Proteomes" id="UP000045782">
    <property type="component" value="Unassembled WGS sequence"/>
</dbReference>
<dbReference type="GO" id="GO:0032259">
    <property type="term" value="P:methylation"/>
    <property type="evidence" value="ECO:0007669"/>
    <property type="project" value="UniProtKB-KW"/>
</dbReference>
<evidence type="ECO:0000313" key="6">
    <source>
        <dbReference type="Proteomes" id="UP000045782"/>
    </source>
</evidence>
<dbReference type="GO" id="GO:0008168">
    <property type="term" value="F:methyltransferase activity"/>
    <property type="evidence" value="ECO:0007669"/>
    <property type="project" value="UniProtKB-KW"/>
</dbReference>
<sequence>MSVGMTSNELPDWDATYQGKGELFQGEPPWNIGEPQPELAALIDAGKFHGTVLDVGCGHAETSLRLAALGHTTVGLDLSPTAIEAARAAAAERGLTNATFEVADITDFSGYDGRFNTIVDSTLFHSIPVEAREAYLQSISRAAAPDASYFVLVFAVGAFPPGIGPNAVTEDELRAAVEPYWAIDELSSAYIHSKIPEVIPGANFEMPVFHKDEKGRNKQPAFLLQAHKR</sequence>
<dbReference type="CDD" id="cd02440">
    <property type="entry name" value="AdoMet_MTases"/>
    <property type="match status" value="1"/>
</dbReference>
<dbReference type="EMBL" id="CSWP01000007">
    <property type="protein sequence ID" value="CPV61742.1"/>
    <property type="molecule type" value="Genomic_DNA"/>
</dbReference>
<evidence type="ECO:0000256" key="3">
    <source>
        <dbReference type="ARBA" id="ARBA00022691"/>
    </source>
</evidence>
<dbReference type="InterPro" id="IPR029063">
    <property type="entry name" value="SAM-dependent_MTases_sf"/>
</dbReference>
<evidence type="ECO:0000313" key="5">
    <source>
        <dbReference type="EMBL" id="CPV61742.1"/>
    </source>
</evidence>
<dbReference type="SUPFAM" id="SSF53335">
    <property type="entry name" value="S-adenosyl-L-methionine-dependent methyltransferases"/>
    <property type="match status" value="1"/>
</dbReference>
<proteinExistence type="predicted"/>
<keyword evidence="3" id="KW-0949">S-adenosyl-L-methionine</keyword>
<dbReference type="InterPro" id="IPR041698">
    <property type="entry name" value="Methyltransf_25"/>
</dbReference>
<evidence type="ECO:0000256" key="2">
    <source>
        <dbReference type="ARBA" id="ARBA00022679"/>
    </source>
</evidence>
<keyword evidence="1 5" id="KW-0489">Methyltransferase</keyword>
<protein>
    <submittedName>
        <fullName evidence="5">Methyltransferase family protein</fullName>
    </submittedName>
</protein>
<dbReference type="Gene3D" id="3.40.50.150">
    <property type="entry name" value="Vaccinia Virus protein VP39"/>
    <property type="match status" value="1"/>
</dbReference>
<feature type="domain" description="Methyltransferase" evidence="4">
    <location>
        <begin position="52"/>
        <end position="145"/>
    </location>
</feature>
<dbReference type="AlphaFoldDB" id="A0A0U0ZQH5"/>
<evidence type="ECO:0000259" key="4">
    <source>
        <dbReference type="Pfam" id="PF13649"/>
    </source>
</evidence>
<evidence type="ECO:0000256" key="1">
    <source>
        <dbReference type="ARBA" id="ARBA00022603"/>
    </source>
</evidence>
<organism evidence="5 6">
    <name type="scientific">Mycobacteroides abscessus</name>
    <dbReference type="NCBI Taxonomy" id="36809"/>
    <lineage>
        <taxon>Bacteria</taxon>
        <taxon>Bacillati</taxon>
        <taxon>Actinomycetota</taxon>
        <taxon>Actinomycetes</taxon>
        <taxon>Mycobacteriales</taxon>
        <taxon>Mycobacteriaceae</taxon>
        <taxon>Mycobacteroides</taxon>
    </lineage>
</organism>
<dbReference type="Pfam" id="PF13649">
    <property type="entry name" value="Methyltransf_25"/>
    <property type="match status" value="1"/>
</dbReference>
<accession>A0A0U0ZQH5</accession>